<evidence type="ECO:0000256" key="1">
    <source>
        <dbReference type="SAM" id="Phobius"/>
    </source>
</evidence>
<organism evidence="2 3">
    <name type="scientific">Flaviaesturariibacter amylovorans</name>
    <dbReference type="NCBI Taxonomy" id="1084520"/>
    <lineage>
        <taxon>Bacteria</taxon>
        <taxon>Pseudomonadati</taxon>
        <taxon>Bacteroidota</taxon>
        <taxon>Chitinophagia</taxon>
        <taxon>Chitinophagales</taxon>
        <taxon>Chitinophagaceae</taxon>
        <taxon>Flaviaestuariibacter</taxon>
    </lineage>
</organism>
<keyword evidence="1" id="KW-0812">Transmembrane</keyword>
<keyword evidence="1" id="KW-0472">Membrane</keyword>
<reference evidence="3" key="1">
    <citation type="journal article" date="2019" name="Int. J. Syst. Evol. Microbiol.">
        <title>The Global Catalogue of Microorganisms (GCM) 10K type strain sequencing project: providing services to taxonomists for standard genome sequencing and annotation.</title>
        <authorList>
            <consortium name="The Broad Institute Genomics Platform"/>
            <consortium name="The Broad Institute Genome Sequencing Center for Infectious Disease"/>
            <person name="Wu L."/>
            <person name="Ma J."/>
        </authorList>
    </citation>
    <scope>NUCLEOTIDE SEQUENCE [LARGE SCALE GENOMIC DNA]</scope>
    <source>
        <strain evidence="3">JCM 17919</strain>
    </source>
</reference>
<dbReference type="RefSeq" id="WP_345253675.1">
    <property type="nucleotide sequence ID" value="NZ_BAABGY010000002.1"/>
</dbReference>
<keyword evidence="1" id="KW-1133">Transmembrane helix</keyword>
<accession>A0ABP8GDF8</accession>
<gene>
    <name evidence="2" type="ORF">GCM10023184_08620</name>
</gene>
<comment type="caution">
    <text evidence="2">The sequence shown here is derived from an EMBL/GenBank/DDBJ whole genome shotgun (WGS) entry which is preliminary data.</text>
</comment>
<evidence type="ECO:0000313" key="3">
    <source>
        <dbReference type="Proteomes" id="UP001501725"/>
    </source>
</evidence>
<evidence type="ECO:0000313" key="2">
    <source>
        <dbReference type="EMBL" id="GAA4322314.1"/>
    </source>
</evidence>
<protein>
    <recommendedName>
        <fullName evidence="4">PH domain-containing protein</fullName>
    </recommendedName>
</protein>
<feature type="transmembrane region" description="Helical" evidence="1">
    <location>
        <begin position="54"/>
        <end position="71"/>
    </location>
</feature>
<evidence type="ECO:0008006" key="4">
    <source>
        <dbReference type="Google" id="ProtNLM"/>
    </source>
</evidence>
<proteinExistence type="predicted"/>
<dbReference type="EMBL" id="BAABGY010000002">
    <property type="protein sequence ID" value="GAA4322314.1"/>
    <property type="molecule type" value="Genomic_DNA"/>
</dbReference>
<dbReference type="Proteomes" id="UP001501725">
    <property type="component" value="Unassembled WGS sequence"/>
</dbReference>
<feature type="transmembrane region" description="Helical" evidence="1">
    <location>
        <begin position="29"/>
        <end position="48"/>
    </location>
</feature>
<sequence length="161" mass="18393">MAKTKIINAATPTARNTAPELLYRASSPWSFVLALVQRVLSLIAAGYLAADFNVRPLLTSVLVLVFLFFFLDSGEDHVRVYTDRVHFGSSALLPRIWRRRKQTYFFCDIQAVRLEVSTGYENSEQLTLHLRLRAGGMVERNVDLDKEQAKKVVDLISKHRR</sequence>
<keyword evidence="3" id="KW-1185">Reference proteome</keyword>
<name>A0ABP8GDF8_9BACT</name>